<evidence type="ECO:0000313" key="1">
    <source>
        <dbReference type="EMBL" id="MBH0781347.1"/>
    </source>
</evidence>
<dbReference type="Proteomes" id="UP000655751">
    <property type="component" value="Unassembled WGS sequence"/>
</dbReference>
<sequence length="219" mass="24128">MSAEQKARDAAQAVIDLEERVRDGDTTVTAAMIEKARRESSYAELLVDAERRGVEKQRQAERAAAVEAFMGEYEEYMTGADLETLRGVYANLVVAAADLHTLLAERKRAQTDIMNRALALGLFAGPINPQSGGGNAPVPNDAERWRSRYVKPQTDYLALAVQEGQHGYVSANGQTVTHALHTPERAEEFRSLTSSNKRELGIEMRDRILNDALTVTEPA</sequence>
<gene>
    <name evidence="1" type="ORF">IT779_34250</name>
</gene>
<name>A0A931IGK3_9NOCA</name>
<reference evidence="1" key="1">
    <citation type="submission" date="2020-11" db="EMBL/GenBank/DDBJ databases">
        <title>Nocardia NEAU-351.nov., a novel actinomycete isolated from the cow dung.</title>
        <authorList>
            <person name="Zhang X."/>
        </authorList>
    </citation>
    <scope>NUCLEOTIDE SEQUENCE</scope>
    <source>
        <strain evidence="1">NEAU-351</strain>
    </source>
</reference>
<dbReference type="RefSeq" id="WP_196153623.1">
    <property type="nucleotide sequence ID" value="NZ_JADMLG010000023.1"/>
</dbReference>
<proteinExistence type="predicted"/>
<protein>
    <submittedName>
        <fullName evidence="1">Uncharacterized protein</fullName>
    </submittedName>
</protein>
<dbReference type="EMBL" id="JADMLG010000023">
    <property type="protein sequence ID" value="MBH0781347.1"/>
    <property type="molecule type" value="Genomic_DNA"/>
</dbReference>
<evidence type="ECO:0000313" key="2">
    <source>
        <dbReference type="Proteomes" id="UP000655751"/>
    </source>
</evidence>
<organism evidence="1 2">
    <name type="scientific">Nocardia bovistercoris</name>
    <dbReference type="NCBI Taxonomy" id="2785916"/>
    <lineage>
        <taxon>Bacteria</taxon>
        <taxon>Bacillati</taxon>
        <taxon>Actinomycetota</taxon>
        <taxon>Actinomycetes</taxon>
        <taxon>Mycobacteriales</taxon>
        <taxon>Nocardiaceae</taxon>
        <taxon>Nocardia</taxon>
    </lineage>
</organism>
<comment type="caution">
    <text evidence="1">The sequence shown here is derived from an EMBL/GenBank/DDBJ whole genome shotgun (WGS) entry which is preliminary data.</text>
</comment>
<keyword evidence="2" id="KW-1185">Reference proteome</keyword>
<accession>A0A931IGK3</accession>
<dbReference type="AlphaFoldDB" id="A0A931IGK3"/>